<accession>A0A5C6B155</accession>
<feature type="compositionally biased region" description="Polar residues" evidence="1">
    <location>
        <begin position="118"/>
        <end position="143"/>
    </location>
</feature>
<gene>
    <name evidence="2" type="ORF">Pla52n_30720</name>
</gene>
<dbReference type="RefSeq" id="WP_146520346.1">
    <property type="nucleotide sequence ID" value="NZ_CP151726.1"/>
</dbReference>
<organism evidence="2 3">
    <name type="scientific">Stieleria varia</name>
    <dbReference type="NCBI Taxonomy" id="2528005"/>
    <lineage>
        <taxon>Bacteria</taxon>
        <taxon>Pseudomonadati</taxon>
        <taxon>Planctomycetota</taxon>
        <taxon>Planctomycetia</taxon>
        <taxon>Pirellulales</taxon>
        <taxon>Pirellulaceae</taxon>
        <taxon>Stieleria</taxon>
    </lineage>
</organism>
<dbReference type="AlphaFoldDB" id="A0A5C6B155"/>
<name>A0A5C6B155_9BACT</name>
<reference evidence="2 3" key="1">
    <citation type="submission" date="2019-02" db="EMBL/GenBank/DDBJ databases">
        <title>Deep-cultivation of Planctomycetes and their phenomic and genomic characterization uncovers novel biology.</title>
        <authorList>
            <person name="Wiegand S."/>
            <person name="Jogler M."/>
            <person name="Boedeker C."/>
            <person name="Pinto D."/>
            <person name="Vollmers J."/>
            <person name="Rivas-Marin E."/>
            <person name="Kohn T."/>
            <person name="Peeters S.H."/>
            <person name="Heuer A."/>
            <person name="Rast P."/>
            <person name="Oberbeckmann S."/>
            <person name="Bunk B."/>
            <person name="Jeske O."/>
            <person name="Meyerdierks A."/>
            <person name="Storesund J.E."/>
            <person name="Kallscheuer N."/>
            <person name="Luecker S."/>
            <person name="Lage O.M."/>
            <person name="Pohl T."/>
            <person name="Merkel B.J."/>
            <person name="Hornburger P."/>
            <person name="Mueller R.-W."/>
            <person name="Bruemmer F."/>
            <person name="Labrenz M."/>
            <person name="Spormann A.M."/>
            <person name="Op Den Camp H."/>
            <person name="Overmann J."/>
            <person name="Amann R."/>
            <person name="Jetten M.S.M."/>
            <person name="Mascher T."/>
            <person name="Medema M.H."/>
            <person name="Devos D.P."/>
            <person name="Kaster A.-K."/>
            <person name="Ovreas L."/>
            <person name="Rohde M."/>
            <person name="Galperin M.Y."/>
            <person name="Jogler C."/>
        </authorList>
    </citation>
    <scope>NUCLEOTIDE SEQUENCE [LARGE SCALE GENOMIC DNA]</scope>
    <source>
        <strain evidence="2 3">Pla52n</strain>
    </source>
</reference>
<evidence type="ECO:0000256" key="1">
    <source>
        <dbReference type="SAM" id="MobiDB-lite"/>
    </source>
</evidence>
<dbReference type="OrthoDB" id="288935at2"/>
<dbReference type="Proteomes" id="UP000320176">
    <property type="component" value="Unassembled WGS sequence"/>
</dbReference>
<sequence>MAADFVWPYSKSSGCGFQLRAIEVVKLARTAGNTMGTHLKTSTSIQTLIALASMILCAAMPANAEGLRQALYSVPVHELNETSAFRSDRASFGASEGTGEVAAVDLEWEMVTPAAPTESVSATIPASTSVLTSQATEPDTTPELSEEQRRQRSVQQHLDRLSKPVHQIDMNIDLHSNVPQSRASEMTVDSYPRYVTATGLAPSLPERDTTGYGHRPLYFEEADLERCGTGYGYLTNGASMTHFLCNTAVLPYRIGSQRPDRCVRNGPDCSTCESLVNDFEPLEKSGFDLGGMTATAASLAGFTFLFL</sequence>
<evidence type="ECO:0000313" key="3">
    <source>
        <dbReference type="Proteomes" id="UP000320176"/>
    </source>
</evidence>
<keyword evidence="3" id="KW-1185">Reference proteome</keyword>
<protein>
    <submittedName>
        <fullName evidence="2">Uncharacterized protein</fullName>
    </submittedName>
</protein>
<feature type="region of interest" description="Disordered" evidence="1">
    <location>
        <begin position="117"/>
        <end position="149"/>
    </location>
</feature>
<comment type="caution">
    <text evidence="2">The sequence shown here is derived from an EMBL/GenBank/DDBJ whole genome shotgun (WGS) entry which is preliminary data.</text>
</comment>
<proteinExistence type="predicted"/>
<dbReference type="EMBL" id="SJPN01000003">
    <property type="protein sequence ID" value="TWU05026.1"/>
    <property type="molecule type" value="Genomic_DNA"/>
</dbReference>
<evidence type="ECO:0000313" key="2">
    <source>
        <dbReference type="EMBL" id="TWU05026.1"/>
    </source>
</evidence>